<protein>
    <submittedName>
        <fullName evidence="1">Uncharacterized protein</fullName>
    </submittedName>
</protein>
<dbReference type="AlphaFoldDB" id="X1RNE9"/>
<name>X1RNE9_9ZZZZ</name>
<comment type="caution">
    <text evidence="1">The sequence shown here is derived from an EMBL/GenBank/DDBJ whole genome shotgun (WGS) entry which is preliminary data.</text>
</comment>
<gene>
    <name evidence="1" type="ORF">S12H4_26413</name>
</gene>
<proteinExistence type="predicted"/>
<reference evidence="1" key="1">
    <citation type="journal article" date="2014" name="Front. Microbiol.">
        <title>High frequency of phylogenetically diverse reductive dehalogenase-homologous genes in deep subseafloor sedimentary metagenomes.</title>
        <authorList>
            <person name="Kawai M."/>
            <person name="Futagami T."/>
            <person name="Toyoda A."/>
            <person name="Takaki Y."/>
            <person name="Nishi S."/>
            <person name="Hori S."/>
            <person name="Arai W."/>
            <person name="Tsubouchi T."/>
            <person name="Morono Y."/>
            <person name="Uchiyama I."/>
            <person name="Ito T."/>
            <person name="Fujiyama A."/>
            <person name="Inagaki F."/>
            <person name="Takami H."/>
        </authorList>
    </citation>
    <scope>NUCLEOTIDE SEQUENCE</scope>
    <source>
        <strain evidence="1">Expedition CK06-06</strain>
    </source>
</reference>
<accession>X1RNE9</accession>
<dbReference type="Gene3D" id="3.40.50.10320">
    <property type="entry name" value="LmbE-like"/>
    <property type="match status" value="1"/>
</dbReference>
<sequence length="76" mass="9000">FNPDFYIDITDVWEVKLEALKAFYRAQPFLESWYTNVARHRAFQARALSGHSEIEYAEAFERTRPWVGAHLPLNEL</sequence>
<dbReference type="InterPro" id="IPR024078">
    <property type="entry name" value="LmbE-like_dom_sf"/>
</dbReference>
<dbReference type="SUPFAM" id="SSF102588">
    <property type="entry name" value="LmbE-like"/>
    <property type="match status" value="1"/>
</dbReference>
<dbReference type="EMBL" id="BARW01014981">
    <property type="protein sequence ID" value="GAI82292.1"/>
    <property type="molecule type" value="Genomic_DNA"/>
</dbReference>
<feature type="non-terminal residue" evidence="1">
    <location>
        <position position="1"/>
    </location>
</feature>
<evidence type="ECO:0000313" key="1">
    <source>
        <dbReference type="EMBL" id="GAI82292.1"/>
    </source>
</evidence>
<organism evidence="1">
    <name type="scientific">marine sediment metagenome</name>
    <dbReference type="NCBI Taxonomy" id="412755"/>
    <lineage>
        <taxon>unclassified sequences</taxon>
        <taxon>metagenomes</taxon>
        <taxon>ecological metagenomes</taxon>
    </lineage>
</organism>